<accession>A0A5C6X0A0</accession>
<keyword evidence="1" id="KW-0732">Signal</keyword>
<feature type="chain" id="PRO_5022923601" evidence="1">
    <location>
        <begin position="20"/>
        <end position="145"/>
    </location>
</feature>
<dbReference type="Proteomes" id="UP000321412">
    <property type="component" value="Unassembled WGS sequence"/>
</dbReference>
<keyword evidence="3" id="KW-1185">Reference proteome</keyword>
<sequence length="145" mass="15099">MLSLTTSRTLAIATLAALAFIAACGDADLEPETDSTSAPLTCENLIERFDTYAEANKSCEVVDDCVVVAAPEPCDCTSSLGDFSGEAINIDAEAGAQPYIELFNSGDCGDIGAESGCDIGPYRNLDCVEGRCVVDEGIESCLLPE</sequence>
<gene>
    <name evidence="2" type="ORF">FRC98_16945</name>
</gene>
<proteinExistence type="predicted"/>
<comment type="caution">
    <text evidence="2">The sequence shown here is derived from an EMBL/GenBank/DDBJ whole genome shotgun (WGS) entry which is preliminary data.</text>
</comment>
<evidence type="ECO:0000313" key="2">
    <source>
        <dbReference type="EMBL" id="TXD35158.1"/>
    </source>
</evidence>
<organism evidence="2 3">
    <name type="scientific">Lujinxingia vulgaris</name>
    <dbReference type="NCBI Taxonomy" id="2600176"/>
    <lineage>
        <taxon>Bacteria</taxon>
        <taxon>Deltaproteobacteria</taxon>
        <taxon>Bradymonadales</taxon>
        <taxon>Lujinxingiaceae</taxon>
        <taxon>Lujinxingia</taxon>
    </lineage>
</organism>
<dbReference type="OrthoDB" id="9840098at2"/>
<dbReference type="AlphaFoldDB" id="A0A5C6X0A0"/>
<protein>
    <submittedName>
        <fullName evidence="2">Uncharacterized protein</fullName>
    </submittedName>
</protein>
<feature type="signal peptide" evidence="1">
    <location>
        <begin position="1"/>
        <end position="19"/>
    </location>
</feature>
<evidence type="ECO:0000313" key="3">
    <source>
        <dbReference type="Proteomes" id="UP000321412"/>
    </source>
</evidence>
<reference evidence="2 3" key="1">
    <citation type="submission" date="2019-08" db="EMBL/GenBank/DDBJ databases">
        <title>Bradymonadales sp. TMQ4.</title>
        <authorList>
            <person name="Liang Q."/>
        </authorList>
    </citation>
    <scope>NUCLEOTIDE SEQUENCE [LARGE SCALE GENOMIC DNA]</scope>
    <source>
        <strain evidence="2 3">TMQ4</strain>
    </source>
</reference>
<dbReference type="EMBL" id="VOSM01000010">
    <property type="protein sequence ID" value="TXD35158.1"/>
    <property type="molecule type" value="Genomic_DNA"/>
</dbReference>
<evidence type="ECO:0000256" key="1">
    <source>
        <dbReference type="SAM" id="SignalP"/>
    </source>
</evidence>
<name>A0A5C6X0A0_9DELT</name>
<dbReference type="RefSeq" id="WP_146982621.1">
    <property type="nucleotide sequence ID" value="NZ_VOSM01000010.1"/>
</dbReference>